<comment type="similarity">
    <text evidence="1">Belongs to the cornifelin family.</text>
</comment>
<accession>A0A3M7PFU5</accession>
<dbReference type="InterPro" id="IPR006461">
    <property type="entry name" value="PLAC_motif_containing"/>
</dbReference>
<dbReference type="NCBIfam" id="TIGR01571">
    <property type="entry name" value="A_thal_Cys_rich"/>
    <property type="match status" value="1"/>
</dbReference>
<dbReference type="Proteomes" id="UP000276133">
    <property type="component" value="Unassembled WGS sequence"/>
</dbReference>
<protein>
    <submittedName>
        <fullName evidence="3">Cornifelin-like protein</fullName>
    </submittedName>
</protein>
<dbReference type="AlphaFoldDB" id="A0A3M7PFU5"/>
<dbReference type="OrthoDB" id="1045822at2759"/>
<keyword evidence="2" id="KW-0812">Transmembrane</keyword>
<keyword evidence="2" id="KW-0472">Membrane</keyword>
<reference evidence="3 4" key="1">
    <citation type="journal article" date="2018" name="Sci. Rep.">
        <title>Genomic signatures of local adaptation to the degree of environmental predictability in rotifers.</title>
        <authorList>
            <person name="Franch-Gras L."/>
            <person name="Hahn C."/>
            <person name="Garcia-Roger E.M."/>
            <person name="Carmona M.J."/>
            <person name="Serra M."/>
            <person name="Gomez A."/>
        </authorList>
    </citation>
    <scope>NUCLEOTIDE SEQUENCE [LARGE SCALE GENOMIC DNA]</scope>
    <source>
        <strain evidence="3">HYR1</strain>
    </source>
</reference>
<keyword evidence="4" id="KW-1185">Reference proteome</keyword>
<proteinExistence type="inferred from homology"/>
<dbReference type="STRING" id="10195.A0A3M7PFU5"/>
<name>A0A3M7PFU5_BRAPC</name>
<evidence type="ECO:0000256" key="2">
    <source>
        <dbReference type="SAM" id="Phobius"/>
    </source>
</evidence>
<evidence type="ECO:0000313" key="4">
    <source>
        <dbReference type="Proteomes" id="UP000276133"/>
    </source>
</evidence>
<dbReference type="PANTHER" id="PTHR15907">
    <property type="entry name" value="DUF614 FAMILY PROTEIN-RELATED"/>
    <property type="match status" value="1"/>
</dbReference>
<comment type="caution">
    <text evidence="3">The sequence shown here is derived from an EMBL/GenBank/DDBJ whole genome shotgun (WGS) entry which is preliminary data.</text>
</comment>
<gene>
    <name evidence="3" type="ORF">BpHYR1_015370</name>
</gene>
<evidence type="ECO:0000256" key="1">
    <source>
        <dbReference type="ARBA" id="ARBA00009024"/>
    </source>
</evidence>
<dbReference type="Pfam" id="PF04749">
    <property type="entry name" value="PLAC8"/>
    <property type="match status" value="1"/>
</dbReference>
<sequence length="116" mass="13233">MTTITINSSQPVGGQTFKNFQNEFSAGLCDCFSDCGKCVFAYFCFPCFACQVFTDAGECMCTPFFCPHSSPFLRSKIRQGYRIEGQMWKDFLIFYFFGFCAMLQISNEMKLRGDAQ</sequence>
<evidence type="ECO:0000313" key="3">
    <source>
        <dbReference type="EMBL" id="RMZ97577.1"/>
    </source>
</evidence>
<organism evidence="3 4">
    <name type="scientific">Brachionus plicatilis</name>
    <name type="common">Marine rotifer</name>
    <name type="synonym">Brachionus muelleri</name>
    <dbReference type="NCBI Taxonomy" id="10195"/>
    <lineage>
        <taxon>Eukaryota</taxon>
        <taxon>Metazoa</taxon>
        <taxon>Spiralia</taxon>
        <taxon>Gnathifera</taxon>
        <taxon>Rotifera</taxon>
        <taxon>Eurotatoria</taxon>
        <taxon>Monogononta</taxon>
        <taxon>Pseudotrocha</taxon>
        <taxon>Ploima</taxon>
        <taxon>Brachionidae</taxon>
        <taxon>Brachionus</taxon>
    </lineage>
</organism>
<keyword evidence="2" id="KW-1133">Transmembrane helix</keyword>
<feature type="transmembrane region" description="Helical" evidence="2">
    <location>
        <begin position="87"/>
        <end position="106"/>
    </location>
</feature>
<dbReference type="EMBL" id="REGN01011324">
    <property type="protein sequence ID" value="RMZ97577.1"/>
    <property type="molecule type" value="Genomic_DNA"/>
</dbReference>